<evidence type="ECO:0000313" key="2">
    <source>
        <dbReference type="EMBL" id="OQR84701.1"/>
    </source>
</evidence>
<dbReference type="AlphaFoldDB" id="A0A1V9YG68"/>
<dbReference type="EMBL" id="JNBR01001839">
    <property type="protein sequence ID" value="OQR84701.1"/>
    <property type="molecule type" value="Genomic_DNA"/>
</dbReference>
<feature type="region of interest" description="Disordered" evidence="1">
    <location>
        <begin position="1"/>
        <end position="22"/>
    </location>
</feature>
<gene>
    <name evidence="2" type="ORF">ACHHYP_13032</name>
</gene>
<proteinExistence type="predicted"/>
<evidence type="ECO:0000313" key="3">
    <source>
        <dbReference type="Proteomes" id="UP000243579"/>
    </source>
</evidence>
<dbReference type="Proteomes" id="UP000243579">
    <property type="component" value="Unassembled WGS sequence"/>
</dbReference>
<reference evidence="2 3" key="1">
    <citation type="journal article" date="2014" name="Genome Biol. Evol.">
        <title>The secreted proteins of Achlya hypogyna and Thraustotheca clavata identify the ancestral oomycete secretome and reveal gene acquisitions by horizontal gene transfer.</title>
        <authorList>
            <person name="Misner I."/>
            <person name="Blouin N."/>
            <person name="Leonard G."/>
            <person name="Richards T.A."/>
            <person name="Lane C.E."/>
        </authorList>
    </citation>
    <scope>NUCLEOTIDE SEQUENCE [LARGE SCALE GENOMIC DNA]</scope>
    <source>
        <strain evidence="2 3">ATCC 48635</strain>
    </source>
</reference>
<keyword evidence="3" id="KW-1185">Reference proteome</keyword>
<comment type="caution">
    <text evidence="2">The sequence shown here is derived from an EMBL/GenBank/DDBJ whole genome shotgun (WGS) entry which is preliminary data.</text>
</comment>
<evidence type="ECO:0000256" key="1">
    <source>
        <dbReference type="SAM" id="MobiDB-lite"/>
    </source>
</evidence>
<dbReference type="OrthoDB" id="2507562at2759"/>
<accession>A0A1V9YG68</accession>
<sequence>MTKKARKTATTKSRAVSTSKATRKHAAITIYDGLHILDCHNDIGGKQTRTARHFRVNGFPTLDQPTISPTICDFVSYVDEDNEVA</sequence>
<organism evidence="2 3">
    <name type="scientific">Achlya hypogyna</name>
    <name type="common">Oomycete</name>
    <name type="synonym">Protoachlya hypogyna</name>
    <dbReference type="NCBI Taxonomy" id="1202772"/>
    <lineage>
        <taxon>Eukaryota</taxon>
        <taxon>Sar</taxon>
        <taxon>Stramenopiles</taxon>
        <taxon>Oomycota</taxon>
        <taxon>Saprolegniomycetes</taxon>
        <taxon>Saprolegniales</taxon>
        <taxon>Achlyaceae</taxon>
        <taxon>Achlya</taxon>
    </lineage>
</organism>
<name>A0A1V9YG68_ACHHY</name>
<protein>
    <submittedName>
        <fullName evidence="2">Uncharacterized protein</fullName>
    </submittedName>
</protein>